<keyword evidence="7" id="KW-1185">Reference proteome</keyword>
<evidence type="ECO:0000256" key="2">
    <source>
        <dbReference type="ARBA" id="ARBA00012000"/>
    </source>
</evidence>
<gene>
    <name evidence="6" type="ORF">E4P82_18625</name>
</gene>
<dbReference type="SUPFAM" id="SSF48150">
    <property type="entry name" value="DNA-glycosylase"/>
    <property type="match status" value="1"/>
</dbReference>
<dbReference type="RefSeq" id="WP_169250294.1">
    <property type="nucleotide sequence ID" value="NZ_SPMZ01000074.1"/>
</dbReference>
<evidence type="ECO:0000256" key="1">
    <source>
        <dbReference type="ARBA" id="ARBA00000086"/>
    </source>
</evidence>
<evidence type="ECO:0000313" key="7">
    <source>
        <dbReference type="Proteomes" id="UP000760480"/>
    </source>
</evidence>
<name>A0ABX1TNP1_9GAMM</name>
<dbReference type="Gene3D" id="1.10.1670.40">
    <property type="match status" value="1"/>
</dbReference>
<comment type="caution">
    <text evidence="6">The sequence shown here is derived from an EMBL/GenBank/DDBJ whole genome shotgun (WGS) entry which is preliminary data.</text>
</comment>
<dbReference type="InterPro" id="IPR051912">
    <property type="entry name" value="Alkylbase_DNA_Glycosylase/TA"/>
</dbReference>
<reference evidence="6 7" key="1">
    <citation type="submission" date="2019-03" db="EMBL/GenBank/DDBJ databases">
        <title>Metabolic reconstructions from genomes of highly enriched 'Candidatus Accumulibacter' and 'Candidatus Competibacter' bioreactor populations.</title>
        <authorList>
            <person name="Annavajhala M.K."/>
            <person name="Welles L."/>
            <person name="Abbas B."/>
            <person name="Sorokin D."/>
            <person name="Park H."/>
            <person name="Van Loosdrecht M."/>
            <person name="Chandran K."/>
        </authorList>
    </citation>
    <scope>NUCLEOTIDE SEQUENCE [LARGE SCALE GENOMIC DNA]</scope>
    <source>
        <strain evidence="6 7">SBR_G</strain>
    </source>
</reference>
<evidence type="ECO:0000256" key="4">
    <source>
        <dbReference type="ARBA" id="ARBA00023204"/>
    </source>
</evidence>
<feature type="domain" description="HhH-GPD" evidence="5">
    <location>
        <begin position="49"/>
        <end position="199"/>
    </location>
</feature>
<dbReference type="InterPro" id="IPR011257">
    <property type="entry name" value="DNA_glycosylase"/>
</dbReference>
<dbReference type="EMBL" id="SPMZ01000074">
    <property type="protein sequence ID" value="NMQ21027.1"/>
    <property type="molecule type" value="Genomic_DNA"/>
</dbReference>
<dbReference type="PANTHER" id="PTHR43003:SF5">
    <property type="entry name" value="DNA-3-METHYLADENINE GLYCOSYLASE"/>
    <property type="match status" value="1"/>
</dbReference>
<organism evidence="6 7">
    <name type="scientific">Candidatus Competibacter phosphatis</name>
    <dbReference type="NCBI Taxonomy" id="221280"/>
    <lineage>
        <taxon>Bacteria</taxon>
        <taxon>Pseudomonadati</taxon>
        <taxon>Pseudomonadota</taxon>
        <taxon>Gammaproteobacteria</taxon>
        <taxon>Candidatus Competibacteraceae</taxon>
        <taxon>Candidatus Competibacter</taxon>
    </lineage>
</organism>
<dbReference type="PANTHER" id="PTHR43003">
    <property type="entry name" value="DNA-3-METHYLADENINE GLYCOSYLASE"/>
    <property type="match status" value="1"/>
</dbReference>
<sequence>MKTHIHRHLVETARGLSVELAEGIAAAGPLALPKPATRSLGVFLARAVIGQQLSVKAARRIWGRVEEAAHTHAGDLLAFWTEEHAPILKTCGVSGPKVQTLLALNAAEARGDLCPTRLRALTSEARTAHLCRVRGIGPWTGDMAAIFYFQEPDIWPDRDAAANKAFRRLLREGQSLAEAAARFAPYRSFLALHLWRWVDGAL</sequence>
<keyword evidence="4" id="KW-0234">DNA repair</keyword>
<dbReference type="Proteomes" id="UP000760480">
    <property type="component" value="Unassembled WGS sequence"/>
</dbReference>
<accession>A0ABX1TNP1</accession>
<dbReference type="Gene3D" id="1.10.340.30">
    <property type="entry name" value="Hypothetical protein, domain 2"/>
    <property type="match status" value="1"/>
</dbReference>
<protein>
    <recommendedName>
        <fullName evidence="2">DNA-3-methyladenine glycosylase II</fullName>
        <ecNumber evidence="2">3.2.2.21</ecNumber>
    </recommendedName>
</protein>
<dbReference type="EC" id="3.2.2.21" evidence="2"/>
<keyword evidence="3" id="KW-0227">DNA damage</keyword>
<evidence type="ECO:0000259" key="5">
    <source>
        <dbReference type="SMART" id="SM00478"/>
    </source>
</evidence>
<dbReference type="SMART" id="SM00478">
    <property type="entry name" value="ENDO3c"/>
    <property type="match status" value="1"/>
</dbReference>
<proteinExistence type="predicted"/>
<evidence type="ECO:0000256" key="3">
    <source>
        <dbReference type="ARBA" id="ARBA00022763"/>
    </source>
</evidence>
<comment type="catalytic activity">
    <reaction evidence="1">
        <text>Hydrolysis of alkylated DNA, releasing 3-methyladenine, 3-methylguanine, 7-methylguanine and 7-methyladenine.</text>
        <dbReference type="EC" id="3.2.2.21"/>
    </reaction>
</comment>
<dbReference type="InterPro" id="IPR003265">
    <property type="entry name" value="HhH-GPD_domain"/>
</dbReference>
<evidence type="ECO:0000313" key="6">
    <source>
        <dbReference type="EMBL" id="NMQ21027.1"/>
    </source>
</evidence>